<dbReference type="PANTHER" id="PTHR40940:SF2">
    <property type="entry name" value="BATD"/>
    <property type="match status" value="1"/>
</dbReference>
<feature type="chain" id="PRO_5040779719" evidence="2">
    <location>
        <begin position="28"/>
        <end position="582"/>
    </location>
</feature>
<dbReference type="InterPro" id="IPR025738">
    <property type="entry name" value="BatD"/>
</dbReference>
<evidence type="ECO:0000313" key="4">
    <source>
        <dbReference type="Proteomes" id="UP001139125"/>
    </source>
</evidence>
<dbReference type="RefSeq" id="WP_255134444.1">
    <property type="nucleotide sequence ID" value="NZ_JANDBC010000001.1"/>
</dbReference>
<sequence>MTKIGKRTLLQSLLMIFALACFATSQAQDVDVEASLSEVNIYSGEQVRLQVTISGTSMGSVEQPVLPEIDGLRWLRGSTSRGQKYSLVNGSPTVTYTFGYALIAQTAGSYTVPAITVNVNNETFQTSPIDFKVLDPSTINSGDAERAPNIYVRLEPSTMNPVVGQQVIADVVLYFKNDIEVSSYQPTPGWKAEGFWKEELEYPQRAQTTSTIVNGVRYQRARLIQYALFPTKSGELTLSPFEISVSVRKQRNSDPFGLGFGQERLNIESIPVTLDVQPLPEAQNAEFIGAVGDFEISREISPKNAFVGETIEITTRISGAGNVPLVNKPEYAFPEELEKYNPQEGSTIDRRNRQISGTRTFTDIIIARNEGTFTIPETRIAHFNPNSNRYEITRLPALTFTAKRDPNASTVAQNDLRLDIQPITGLAQWTSASGVPLHEKGWVWTLIFFPILLTAAAYGYKQYHTRMNTDTAFARSRTASDTAAKTLTRAEQAADIKDGYHLIEKALVQFITDKLNLPPAGLSHKDIIRETEQIADSEITAELKRLLTKCETIAYAPNATQETLDSDIEKTKALIKKIGKLA</sequence>
<dbReference type="PROSITE" id="PS51257">
    <property type="entry name" value="PROKAR_LIPOPROTEIN"/>
    <property type="match status" value="1"/>
</dbReference>
<dbReference type="AlphaFoldDB" id="A0A9X2RE06"/>
<keyword evidence="1" id="KW-1133">Transmembrane helix</keyword>
<accession>A0A9X2RE06</accession>
<evidence type="ECO:0000313" key="3">
    <source>
        <dbReference type="EMBL" id="MCP9291580.1"/>
    </source>
</evidence>
<proteinExistence type="predicted"/>
<dbReference type="EMBL" id="JANDBC010000001">
    <property type="protein sequence ID" value="MCP9291580.1"/>
    <property type="molecule type" value="Genomic_DNA"/>
</dbReference>
<dbReference type="PANTHER" id="PTHR40940">
    <property type="entry name" value="PROTEIN BATD-RELATED"/>
    <property type="match status" value="1"/>
</dbReference>
<keyword evidence="4" id="KW-1185">Reference proteome</keyword>
<keyword evidence="1" id="KW-0812">Transmembrane</keyword>
<dbReference type="Pfam" id="PF13584">
    <property type="entry name" value="BatD"/>
    <property type="match status" value="3"/>
</dbReference>
<gene>
    <name evidence="3" type="ORF">NM125_08300</name>
</gene>
<evidence type="ECO:0000256" key="2">
    <source>
        <dbReference type="SAM" id="SignalP"/>
    </source>
</evidence>
<evidence type="ECO:0000256" key="1">
    <source>
        <dbReference type="SAM" id="Phobius"/>
    </source>
</evidence>
<feature type="transmembrane region" description="Helical" evidence="1">
    <location>
        <begin position="441"/>
        <end position="460"/>
    </location>
</feature>
<feature type="signal peptide" evidence="2">
    <location>
        <begin position="1"/>
        <end position="27"/>
    </location>
</feature>
<reference evidence="3" key="1">
    <citation type="submission" date="2022-06" db="EMBL/GenBank/DDBJ databases">
        <title>Gracilimonas sp. CAU 1638 isolated from sea sediment.</title>
        <authorList>
            <person name="Kim W."/>
        </authorList>
    </citation>
    <scope>NUCLEOTIDE SEQUENCE</scope>
    <source>
        <strain evidence="3">CAU 1638</strain>
    </source>
</reference>
<protein>
    <submittedName>
        <fullName evidence="3">BatD family protein</fullName>
    </submittedName>
</protein>
<keyword evidence="2" id="KW-0732">Signal</keyword>
<comment type="caution">
    <text evidence="3">The sequence shown here is derived from an EMBL/GenBank/DDBJ whole genome shotgun (WGS) entry which is preliminary data.</text>
</comment>
<name>A0A9X2RE06_9BACT</name>
<organism evidence="3 4">
    <name type="scientific">Gracilimonas sediminicola</name>
    <dbReference type="NCBI Taxonomy" id="2952158"/>
    <lineage>
        <taxon>Bacteria</taxon>
        <taxon>Pseudomonadati</taxon>
        <taxon>Balneolota</taxon>
        <taxon>Balneolia</taxon>
        <taxon>Balneolales</taxon>
        <taxon>Balneolaceae</taxon>
        <taxon>Gracilimonas</taxon>
    </lineage>
</organism>
<keyword evidence="1" id="KW-0472">Membrane</keyword>
<dbReference type="Proteomes" id="UP001139125">
    <property type="component" value="Unassembled WGS sequence"/>
</dbReference>